<comment type="caution">
    <text evidence="2">The sequence shown here is derived from an EMBL/GenBank/DDBJ whole genome shotgun (WGS) entry which is preliminary data.</text>
</comment>
<reference evidence="2" key="1">
    <citation type="journal article" date="2022" name="bioRxiv">
        <title>Sequencing and chromosome-scale assembly of the giantPleurodeles waltlgenome.</title>
        <authorList>
            <person name="Brown T."/>
            <person name="Elewa A."/>
            <person name="Iarovenko S."/>
            <person name="Subramanian E."/>
            <person name="Araus A.J."/>
            <person name="Petzold A."/>
            <person name="Susuki M."/>
            <person name="Suzuki K.-i.T."/>
            <person name="Hayashi T."/>
            <person name="Toyoda A."/>
            <person name="Oliveira C."/>
            <person name="Osipova E."/>
            <person name="Leigh N.D."/>
            <person name="Simon A."/>
            <person name="Yun M.H."/>
        </authorList>
    </citation>
    <scope>NUCLEOTIDE SEQUENCE</scope>
    <source>
        <strain evidence="2">20211129_DDA</strain>
        <tissue evidence="2">Liver</tissue>
    </source>
</reference>
<feature type="region of interest" description="Disordered" evidence="1">
    <location>
        <begin position="77"/>
        <end position="149"/>
    </location>
</feature>
<gene>
    <name evidence="2" type="ORF">NDU88_002201</name>
</gene>
<dbReference type="EMBL" id="JANPWB010000002">
    <property type="protein sequence ID" value="KAJ1206804.1"/>
    <property type="molecule type" value="Genomic_DNA"/>
</dbReference>
<feature type="compositionally biased region" description="Low complexity" evidence="1">
    <location>
        <begin position="105"/>
        <end position="127"/>
    </location>
</feature>
<dbReference type="Proteomes" id="UP001066276">
    <property type="component" value="Chromosome 1_2"/>
</dbReference>
<sequence>MLQLVLGITVHGLVTRIATGSALPSAKGGSLCMCVLCTPTVVFLLPLTKRILCLFPPFYFVILSLCALASSGGDAEAPATEGAASHRAHEAESTDGEGTSGMEGEGSTIVEPGGDSSESDTSSDGSSLLVADSPLATPTTGAPAIARTSTALPTAPLRVSCTRSPRRVAISFTPGTPGPAPVSAAALSEEANDLL</sequence>
<evidence type="ECO:0000313" key="2">
    <source>
        <dbReference type="EMBL" id="KAJ1206804.1"/>
    </source>
</evidence>
<protein>
    <submittedName>
        <fullName evidence="2">Uncharacterized protein</fullName>
    </submittedName>
</protein>
<evidence type="ECO:0000313" key="3">
    <source>
        <dbReference type="Proteomes" id="UP001066276"/>
    </source>
</evidence>
<feature type="region of interest" description="Disordered" evidence="1">
    <location>
        <begin position="171"/>
        <end position="195"/>
    </location>
</feature>
<proteinExistence type="predicted"/>
<keyword evidence="3" id="KW-1185">Reference proteome</keyword>
<organism evidence="2 3">
    <name type="scientific">Pleurodeles waltl</name>
    <name type="common">Iberian ribbed newt</name>
    <dbReference type="NCBI Taxonomy" id="8319"/>
    <lineage>
        <taxon>Eukaryota</taxon>
        <taxon>Metazoa</taxon>
        <taxon>Chordata</taxon>
        <taxon>Craniata</taxon>
        <taxon>Vertebrata</taxon>
        <taxon>Euteleostomi</taxon>
        <taxon>Amphibia</taxon>
        <taxon>Batrachia</taxon>
        <taxon>Caudata</taxon>
        <taxon>Salamandroidea</taxon>
        <taxon>Salamandridae</taxon>
        <taxon>Pleurodelinae</taxon>
        <taxon>Pleurodeles</taxon>
    </lineage>
</organism>
<accession>A0AAV7W173</accession>
<dbReference type="AlphaFoldDB" id="A0AAV7W173"/>
<name>A0AAV7W173_PLEWA</name>
<evidence type="ECO:0000256" key="1">
    <source>
        <dbReference type="SAM" id="MobiDB-lite"/>
    </source>
</evidence>